<evidence type="ECO:0000256" key="1">
    <source>
        <dbReference type="SAM" id="MobiDB-lite"/>
    </source>
</evidence>
<evidence type="ECO:0000313" key="5">
    <source>
        <dbReference type="Proteomes" id="UP000198939"/>
    </source>
</evidence>
<dbReference type="EMBL" id="FOCV01000001">
    <property type="protein sequence ID" value="SEM91002.1"/>
    <property type="molecule type" value="Genomic_DNA"/>
</dbReference>
<keyword evidence="5" id="KW-1185">Reference proteome</keyword>
<reference evidence="4" key="2">
    <citation type="submission" date="2016-10" db="EMBL/GenBank/DDBJ databases">
        <authorList>
            <person name="Wibberg D."/>
        </authorList>
    </citation>
    <scope>NUCLEOTIDE SEQUENCE [LARGE SCALE GENOMIC DNA]</scope>
</reference>
<sequence>MEGKYASRRISLALPAVACDPEMCIKTVLTQSIFVCAADIDHRKLSRKACHQVIGPAKNFCGEGGIIVLGKVSRLIVSASFATMLAGCNSLGVGGGSDSATAPAQPNGNGQIMPLAPANPSSNNPSIGTATTASGTTAPVVQGACPQMFMKDSDAIFRSYAGGAKTGDAQKLAYQASIGDYTRQCSLNDTNLTMTVVAQLRVLAGPSGSSGKITLPVRITVYDGEDALYSEVTNFPVEVGSGGATQALFRKDGIKLPVGSGALVRVNIGFDQGPVPTSKKKKT</sequence>
<evidence type="ECO:0000313" key="2">
    <source>
        <dbReference type="EMBL" id="SEH45591.1"/>
    </source>
</evidence>
<dbReference type="EMBL" id="FNXB01000002">
    <property type="protein sequence ID" value="SEH45591.1"/>
    <property type="molecule type" value="Genomic_DNA"/>
</dbReference>
<proteinExistence type="predicted"/>
<accession>A0A1H8C7Q8</accession>
<organism evidence="2 4">
    <name type="scientific">Rhizobium tibeticum</name>
    <dbReference type="NCBI Taxonomy" id="501024"/>
    <lineage>
        <taxon>Bacteria</taxon>
        <taxon>Pseudomonadati</taxon>
        <taxon>Pseudomonadota</taxon>
        <taxon>Alphaproteobacteria</taxon>
        <taxon>Hyphomicrobiales</taxon>
        <taxon>Rhizobiaceae</taxon>
        <taxon>Rhizobium/Agrobacterium group</taxon>
        <taxon>Rhizobium</taxon>
    </lineage>
</organism>
<evidence type="ECO:0000313" key="4">
    <source>
        <dbReference type="Proteomes" id="UP000183063"/>
    </source>
</evidence>
<feature type="region of interest" description="Disordered" evidence="1">
    <location>
        <begin position="98"/>
        <end position="131"/>
    </location>
</feature>
<reference evidence="2" key="3">
    <citation type="submission" date="2016-10" db="EMBL/GenBank/DDBJ databases">
        <authorList>
            <person name="de Groot N.N."/>
        </authorList>
    </citation>
    <scope>NUCLEOTIDE SEQUENCE [LARGE SCALE GENOMIC DNA]</scope>
    <source>
        <strain evidence="2">CCBAU85039</strain>
    </source>
</reference>
<evidence type="ECO:0000313" key="3">
    <source>
        <dbReference type="EMBL" id="SEM91002.1"/>
    </source>
</evidence>
<protein>
    <recommendedName>
        <fullName evidence="6">Lipoprotein</fullName>
    </recommendedName>
</protein>
<reference evidence="3 5" key="1">
    <citation type="submission" date="2016-10" db="EMBL/GenBank/DDBJ databases">
        <authorList>
            <person name="Varghese N."/>
            <person name="Submissions S."/>
        </authorList>
    </citation>
    <scope>NUCLEOTIDE SEQUENCE [LARGE SCALE GENOMIC DNA]</scope>
    <source>
        <strain evidence="3 5">CGMCC 1.7071</strain>
    </source>
</reference>
<dbReference type="STRING" id="501024.RTCCBAU85039_0479"/>
<feature type="compositionally biased region" description="Polar residues" evidence="1">
    <location>
        <begin position="98"/>
        <end position="110"/>
    </location>
</feature>
<dbReference type="Proteomes" id="UP000198939">
    <property type="component" value="Unassembled WGS sequence"/>
</dbReference>
<gene>
    <name evidence="2" type="ORF">RTCCBAU85039_0479</name>
    <name evidence="3" type="ORF">SAMN05216228_100131</name>
</gene>
<dbReference type="Proteomes" id="UP000183063">
    <property type="component" value="Unassembled WGS sequence"/>
</dbReference>
<evidence type="ECO:0008006" key="6">
    <source>
        <dbReference type="Google" id="ProtNLM"/>
    </source>
</evidence>
<name>A0A1H8C7Q8_9HYPH</name>
<feature type="compositionally biased region" description="Low complexity" evidence="1">
    <location>
        <begin position="116"/>
        <end position="131"/>
    </location>
</feature>
<dbReference type="AlphaFoldDB" id="A0A1H8C7Q8"/>